<keyword evidence="1" id="KW-1133">Transmembrane helix</keyword>
<sequence>MTWRDDLAFDPFEEPFPQAWEELLQEMVRAGGAVNLREAAAARLDAYVRLAELQHRLLIADRHQRLMSDAEAASKANTRALLDQAAAQDRQATAANSHAASLKWATWALVAATVVLIIVTALGG</sequence>
<organism evidence="2 3">
    <name type="scientific">Nocardioides cavernae</name>
    <dbReference type="NCBI Taxonomy" id="1921566"/>
    <lineage>
        <taxon>Bacteria</taxon>
        <taxon>Bacillati</taxon>
        <taxon>Actinomycetota</taxon>
        <taxon>Actinomycetes</taxon>
        <taxon>Propionibacteriales</taxon>
        <taxon>Nocardioidaceae</taxon>
        <taxon>Nocardioides</taxon>
    </lineage>
</organism>
<reference evidence="2 3" key="2">
    <citation type="submission" date="2020-08" db="EMBL/GenBank/DDBJ databases">
        <title>The Agave Microbiome: Exploring the role of microbial communities in plant adaptations to desert environments.</title>
        <authorList>
            <person name="Partida-Martinez L.P."/>
        </authorList>
    </citation>
    <scope>NUCLEOTIDE SEQUENCE [LARGE SCALE GENOMIC DNA]</scope>
    <source>
        <strain evidence="2 3">AT2.17</strain>
    </source>
</reference>
<protein>
    <submittedName>
        <fullName evidence="2">Uncharacterized protein</fullName>
    </submittedName>
</protein>
<dbReference type="EMBL" id="JACCBW010000003">
    <property type="protein sequence ID" value="NYE38011.1"/>
    <property type="molecule type" value="Genomic_DNA"/>
</dbReference>
<proteinExistence type="predicted"/>
<gene>
    <name evidence="2" type="ORF">F4692_003156</name>
</gene>
<keyword evidence="1" id="KW-0472">Membrane</keyword>
<keyword evidence="3" id="KW-1185">Reference proteome</keyword>
<evidence type="ECO:0000313" key="3">
    <source>
        <dbReference type="Proteomes" id="UP000549911"/>
    </source>
</evidence>
<comment type="caution">
    <text evidence="2">The sequence shown here is derived from an EMBL/GenBank/DDBJ whole genome shotgun (WGS) entry which is preliminary data.</text>
</comment>
<reference evidence="2 3" key="1">
    <citation type="submission" date="2020-07" db="EMBL/GenBank/DDBJ databases">
        <authorList>
            <person name="Partida-Martinez L."/>
            <person name="Huntemann M."/>
            <person name="Clum A."/>
            <person name="Wang J."/>
            <person name="Palaniappan K."/>
            <person name="Ritter S."/>
            <person name="Chen I.-M."/>
            <person name="Stamatis D."/>
            <person name="Reddy T."/>
            <person name="O'Malley R."/>
            <person name="Daum C."/>
            <person name="Shapiro N."/>
            <person name="Ivanova N."/>
            <person name="Kyrpides N."/>
            <person name="Woyke T."/>
        </authorList>
    </citation>
    <scope>NUCLEOTIDE SEQUENCE [LARGE SCALE GENOMIC DNA]</scope>
    <source>
        <strain evidence="2 3">AT2.17</strain>
    </source>
</reference>
<name>A0A7Y9H5D9_9ACTN</name>
<dbReference type="Proteomes" id="UP000549911">
    <property type="component" value="Unassembled WGS sequence"/>
</dbReference>
<dbReference type="AlphaFoldDB" id="A0A7Y9H5D9"/>
<accession>A0A7Y9H5D9</accession>
<feature type="transmembrane region" description="Helical" evidence="1">
    <location>
        <begin position="104"/>
        <end position="123"/>
    </location>
</feature>
<evidence type="ECO:0000313" key="2">
    <source>
        <dbReference type="EMBL" id="NYE38011.1"/>
    </source>
</evidence>
<evidence type="ECO:0000256" key="1">
    <source>
        <dbReference type="SAM" id="Phobius"/>
    </source>
</evidence>
<keyword evidence="1" id="KW-0812">Transmembrane</keyword>
<dbReference type="RefSeq" id="WP_179620640.1">
    <property type="nucleotide sequence ID" value="NZ_JACCBW010000003.1"/>
</dbReference>